<dbReference type="AlphaFoldDB" id="A0A6J4JQ36"/>
<dbReference type="GO" id="GO:0050661">
    <property type="term" value="F:NADP binding"/>
    <property type="evidence" value="ECO:0007669"/>
    <property type="project" value="InterPro"/>
</dbReference>
<dbReference type="PANTHER" id="PTHR43303">
    <property type="entry name" value="NADPH DEHYDROGENASE C23G7.10C-RELATED"/>
    <property type="match status" value="1"/>
</dbReference>
<dbReference type="PANTHER" id="PTHR43303:SF4">
    <property type="entry name" value="NADPH DEHYDROGENASE C23G7.10C-RELATED"/>
    <property type="match status" value="1"/>
</dbReference>
<dbReference type="SUPFAM" id="SSF51395">
    <property type="entry name" value="FMN-linked oxidoreductases"/>
    <property type="match status" value="1"/>
</dbReference>
<sequence length="98" mass="10611">QIPWGPGFMAPIAERVRREADLPVAIAWGMGTPKLADDAVRNGQGDIVKIGRALLANPHWPYVAAAALGVERPSWATLPPPYAYWLERCQPETGVAPV</sequence>
<organism evidence="2">
    <name type="scientific">uncultured Acetobacteraceae bacterium</name>
    <dbReference type="NCBI Taxonomy" id="169975"/>
    <lineage>
        <taxon>Bacteria</taxon>
        <taxon>Pseudomonadati</taxon>
        <taxon>Pseudomonadota</taxon>
        <taxon>Alphaproteobacteria</taxon>
        <taxon>Acetobacterales</taxon>
        <taxon>Acetobacteraceae</taxon>
        <taxon>environmental samples</taxon>
    </lineage>
</organism>
<name>A0A6J4JQ36_9PROT</name>
<dbReference type="GO" id="GO:0003959">
    <property type="term" value="F:NADPH dehydrogenase activity"/>
    <property type="evidence" value="ECO:0007669"/>
    <property type="project" value="InterPro"/>
</dbReference>
<evidence type="ECO:0000256" key="1">
    <source>
        <dbReference type="ARBA" id="ARBA00001917"/>
    </source>
</evidence>
<dbReference type="InterPro" id="IPR044152">
    <property type="entry name" value="YqjM-like"/>
</dbReference>
<dbReference type="Gene3D" id="3.20.20.70">
    <property type="entry name" value="Aldolase class I"/>
    <property type="match status" value="1"/>
</dbReference>
<evidence type="ECO:0000313" key="2">
    <source>
        <dbReference type="EMBL" id="CAA9284067.1"/>
    </source>
</evidence>
<accession>A0A6J4JQ36</accession>
<dbReference type="EMBL" id="CADCTG010000315">
    <property type="protein sequence ID" value="CAA9284067.1"/>
    <property type="molecule type" value="Genomic_DNA"/>
</dbReference>
<protein>
    <submittedName>
        <fullName evidence="2">NADH:flavin oxidoreductase/NADH oxidase</fullName>
    </submittedName>
</protein>
<reference evidence="2" key="1">
    <citation type="submission" date="2020-02" db="EMBL/GenBank/DDBJ databases">
        <authorList>
            <person name="Meier V. D."/>
        </authorList>
    </citation>
    <scope>NUCLEOTIDE SEQUENCE</scope>
    <source>
        <strain evidence="2">AVDCRST_MAG08</strain>
    </source>
</reference>
<proteinExistence type="predicted"/>
<feature type="non-terminal residue" evidence="2">
    <location>
        <position position="1"/>
    </location>
</feature>
<comment type="cofactor">
    <cofactor evidence="1">
        <name>FMN</name>
        <dbReference type="ChEBI" id="CHEBI:58210"/>
    </cofactor>
</comment>
<dbReference type="GO" id="GO:0010181">
    <property type="term" value="F:FMN binding"/>
    <property type="evidence" value="ECO:0007669"/>
    <property type="project" value="InterPro"/>
</dbReference>
<gene>
    <name evidence="2" type="ORF">AVDCRST_MAG08-4049</name>
</gene>
<dbReference type="InterPro" id="IPR013785">
    <property type="entry name" value="Aldolase_TIM"/>
</dbReference>